<keyword evidence="6 10" id="KW-0418">Kinase</keyword>
<dbReference type="OrthoDB" id="341208at2"/>
<dbReference type="InterPro" id="IPR011102">
    <property type="entry name" value="Sig_transdc_His_kinase_HWE"/>
</dbReference>
<dbReference type="SMART" id="SM00911">
    <property type="entry name" value="HWE_HK"/>
    <property type="match status" value="1"/>
</dbReference>
<name>A0A2P7RPS1_9HYPH</name>
<dbReference type="Gene3D" id="3.30.565.10">
    <property type="entry name" value="Histidine kinase-like ATPase, C-terminal domain"/>
    <property type="match status" value="1"/>
</dbReference>
<feature type="domain" description="Signal transduction histidine kinase HWE region" evidence="9">
    <location>
        <begin position="322"/>
        <end position="409"/>
    </location>
</feature>
<reference evidence="10 11" key="1">
    <citation type="submission" date="2018-03" db="EMBL/GenBank/DDBJ databases">
        <title>The draft genome of Mesorhizobium soli JCM 19897.</title>
        <authorList>
            <person name="Li L."/>
            <person name="Liu L."/>
            <person name="Liang L."/>
            <person name="Wang T."/>
            <person name="Zhang X."/>
        </authorList>
    </citation>
    <scope>NUCLEOTIDE SEQUENCE [LARGE SCALE GENOMIC DNA]</scope>
    <source>
        <strain evidence="10 11">JCM 19897</strain>
    </source>
</reference>
<evidence type="ECO:0000313" key="10">
    <source>
        <dbReference type="EMBL" id="PSJ52209.1"/>
    </source>
</evidence>
<protein>
    <recommendedName>
        <fullName evidence="2">histidine kinase</fullName>
        <ecNumber evidence="2">2.7.13.3</ecNumber>
    </recommendedName>
</protein>
<dbReference type="SUPFAM" id="SSF55874">
    <property type="entry name" value="ATPase domain of HSP90 chaperone/DNA topoisomerase II/histidine kinase"/>
    <property type="match status" value="1"/>
</dbReference>
<gene>
    <name evidence="10" type="ORF">C7I85_28910</name>
</gene>
<evidence type="ECO:0000259" key="9">
    <source>
        <dbReference type="SMART" id="SM00911"/>
    </source>
</evidence>
<dbReference type="GO" id="GO:0004673">
    <property type="term" value="F:protein histidine kinase activity"/>
    <property type="evidence" value="ECO:0007669"/>
    <property type="project" value="UniProtKB-EC"/>
</dbReference>
<dbReference type="EMBL" id="PXYL01000034">
    <property type="protein sequence ID" value="PSJ52209.1"/>
    <property type="molecule type" value="Genomic_DNA"/>
</dbReference>
<feature type="transmembrane region" description="Helical" evidence="8">
    <location>
        <begin position="105"/>
        <end position="122"/>
    </location>
</feature>
<keyword evidence="8" id="KW-1133">Transmembrane helix</keyword>
<keyword evidence="7" id="KW-0067">ATP-binding</keyword>
<evidence type="ECO:0000256" key="2">
    <source>
        <dbReference type="ARBA" id="ARBA00012438"/>
    </source>
</evidence>
<evidence type="ECO:0000256" key="7">
    <source>
        <dbReference type="ARBA" id="ARBA00022840"/>
    </source>
</evidence>
<feature type="transmembrane region" description="Helical" evidence="8">
    <location>
        <begin position="134"/>
        <end position="152"/>
    </location>
</feature>
<dbReference type="EC" id="2.7.13.3" evidence="2"/>
<dbReference type="AlphaFoldDB" id="A0A2P7RPS1"/>
<keyword evidence="11" id="KW-1185">Reference proteome</keyword>
<sequence>MAFLGGQTMPSSGEIDVKVGRQSAGRAWLVYLMFGAAYSALFLLGVYTENNIILGLVWPANAFMLGMIVRFPLLARPPGWLACLVGFAIAIWTIGYGLAVSVGLGAYNFGIVAIGYVLLSRFDRVDQRLERPTSIFCLLGAVVPASLFGGIAGPALVGSLYFNPAEVSAFRFWFSVELLNQLALVPMLLTLPEPGQWKQQLPLSFHDQAPILALALSAVVGILFGGIAAFAFPVPALLWCAISYRVFLTAVLTFTFCTWAIIATFGFVDVAGFSDSTVLSISMAGALISLSPLIVSTTTTTRKEYLEQTKSLAAERELVSRELDYRIKNLFALVNGLIGLTVRDFPDMRPLADVLRSRLVALRFAHDLILNEQSTGTIGARISVRELLGVLLRPYEDGAERRVVVDEDAFVDRGLVTPLALIFHELATNSTKYGALSDPQGVLEVQVRRNSDQLHIIWSEKVPETGDQPEVAVSGFGSQLLDLTIKSQLRGNYTRRFVEGGVETEITLPGRLFHRAVLTE</sequence>
<dbReference type="Pfam" id="PF07536">
    <property type="entry name" value="HWE_HK"/>
    <property type="match status" value="1"/>
</dbReference>
<keyword evidence="5" id="KW-0547">Nucleotide-binding</keyword>
<feature type="transmembrane region" description="Helical" evidence="8">
    <location>
        <begin position="53"/>
        <end position="73"/>
    </location>
</feature>
<dbReference type="PANTHER" id="PTHR41523">
    <property type="entry name" value="TWO-COMPONENT SYSTEM SENSOR PROTEIN"/>
    <property type="match status" value="1"/>
</dbReference>
<evidence type="ECO:0000256" key="8">
    <source>
        <dbReference type="SAM" id="Phobius"/>
    </source>
</evidence>
<evidence type="ECO:0000256" key="6">
    <source>
        <dbReference type="ARBA" id="ARBA00022777"/>
    </source>
</evidence>
<keyword evidence="8" id="KW-0812">Transmembrane</keyword>
<comment type="caution">
    <text evidence="10">The sequence shown here is derived from an EMBL/GenBank/DDBJ whole genome shotgun (WGS) entry which is preliminary data.</text>
</comment>
<evidence type="ECO:0000256" key="1">
    <source>
        <dbReference type="ARBA" id="ARBA00000085"/>
    </source>
</evidence>
<feature type="transmembrane region" description="Helical" evidence="8">
    <location>
        <begin position="244"/>
        <end position="265"/>
    </location>
</feature>
<dbReference type="InterPro" id="IPR036890">
    <property type="entry name" value="HATPase_C_sf"/>
</dbReference>
<accession>A0A2P7RPS1</accession>
<evidence type="ECO:0000313" key="11">
    <source>
        <dbReference type="Proteomes" id="UP000240653"/>
    </source>
</evidence>
<dbReference type="GO" id="GO:0005524">
    <property type="term" value="F:ATP binding"/>
    <property type="evidence" value="ECO:0007669"/>
    <property type="project" value="UniProtKB-KW"/>
</dbReference>
<dbReference type="PANTHER" id="PTHR41523:SF7">
    <property type="entry name" value="HISTIDINE KINASE"/>
    <property type="match status" value="1"/>
</dbReference>
<evidence type="ECO:0000256" key="3">
    <source>
        <dbReference type="ARBA" id="ARBA00022553"/>
    </source>
</evidence>
<dbReference type="Proteomes" id="UP000240653">
    <property type="component" value="Unassembled WGS sequence"/>
</dbReference>
<feature type="transmembrane region" description="Helical" evidence="8">
    <location>
        <begin position="80"/>
        <end position="99"/>
    </location>
</feature>
<proteinExistence type="predicted"/>
<feature type="transmembrane region" description="Helical" evidence="8">
    <location>
        <begin position="211"/>
        <end position="232"/>
    </location>
</feature>
<feature type="transmembrane region" description="Helical" evidence="8">
    <location>
        <begin position="28"/>
        <end position="47"/>
    </location>
</feature>
<evidence type="ECO:0000256" key="5">
    <source>
        <dbReference type="ARBA" id="ARBA00022741"/>
    </source>
</evidence>
<comment type="catalytic activity">
    <reaction evidence="1">
        <text>ATP + protein L-histidine = ADP + protein N-phospho-L-histidine.</text>
        <dbReference type="EC" id="2.7.13.3"/>
    </reaction>
</comment>
<feature type="transmembrane region" description="Helical" evidence="8">
    <location>
        <begin position="277"/>
        <end position="295"/>
    </location>
</feature>
<keyword evidence="3" id="KW-0597">Phosphoprotein</keyword>
<organism evidence="10 11">
    <name type="scientific">Pseudaminobacter soli</name>
    <name type="common">ex Li et al. 2025</name>
    <dbReference type="NCBI Taxonomy" id="1295366"/>
    <lineage>
        <taxon>Bacteria</taxon>
        <taxon>Pseudomonadati</taxon>
        <taxon>Pseudomonadota</taxon>
        <taxon>Alphaproteobacteria</taxon>
        <taxon>Hyphomicrobiales</taxon>
        <taxon>Phyllobacteriaceae</taxon>
        <taxon>Pseudaminobacter</taxon>
    </lineage>
</organism>
<keyword evidence="4" id="KW-0808">Transferase</keyword>
<keyword evidence="8" id="KW-0472">Membrane</keyword>
<evidence type="ECO:0000256" key="4">
    <source>
        <dbReference type="ARBA" id="ARBA00022679"/>
    </source>
</evidence>